<organism evidence="4 5">
    <name type="scientific">Desulfoscipio geothermicus DSM 3669</name>
    <dbReference type="NCBI Taxonomy" id="1121426"/>
    <lineage>
        <taxon>Bacteria</taxon>
        <taxon>Bacillati</taxon>
        <taxon>Bacillota</taxon>
        <taxon>Clostridia</taxon>
        <taxon>Eubacteriales</taxon>
        <taxon>Desulfallaceae</taxon>
        <taxon>Desulfoscipio</taxon>
    </lineage>
</organism>
<proteinExistence type="inferred from homology"/>
<comment type="similarity">
    <text evidence="2">Belongs to the gluconeogenesis factor family.</text>
</comment>
<dbReference type="Pfam" id="PF01933">
    <property type="entry name" value="CofD"/>
    <property type="match status" value="1"/>
</dbReference>
<dbReference type="HAMAP" id="MF_00973">
    <property type="entry name" value="Gluconeogen_factor"/>
    <property type="match status" value="1"/>
</dbReference>
<name>A0A1I6DDD9_9FIRM</name>
<keyword evidence="5" id="KW-1185">Reference proteome</keyword>
<evidence type="ECO:0000313" key="4">
    <source>
        <dbReference type="EMBL" id="SFR03456.1"/>
    </source>
</evidence>
<dbReference type="GO" id="GO:0008360">
    <property type="term" value="P:regulation of cell shape"/>
    <property type="evidence" value="ECO:0007669"/>
    <property type="project" value="UniProtKB-UniRule"/>
</dbReference>
<dbReference type="Gene3D" id="3.40.50.10680">
    <property type="entry name" value="CofD-like domains"/>
    <property type="match status" value="1"/>
</dbReference>
<keyword evidence="3" id="KW-0472">Membrane</keyword>
<gene>
    <name evidence="4" type="ORF">SAMN05660706_10932</name>
</gene>
<dbReference type="PANTHER" id="PTHR30135">
    <property type="entry name" value="UNCHARACTERIZED PROTEIN YVCK-RELATED"/>
    <property type="match status" value="1"/>
</dbReference>
<sequence>MIKWFYPGMHIKRWFFLALLGVLVTVAGALMTVASVYPDVLKLPAVWYGPAAGGRSLWVPGAACMAGGVTLLVFGMCRVFRSVINAVMPGENNLVDIIYSRRYLEKGPRVVVIGGGTGIPVLLRGLKEYTGNLTAIVTVADDGGSSGRLRGDLGILPPGDVRNCLVALADREPLMEELLQYRFPTGELRGHNMGNLLLAALCGITGGFDRAVRNFSRVLAVRGQVLPATLADVKLCAVMEDGSVVRGESHIPACGKRIKRVFLDPGNCFPTEEALLAIREADAIIMGPGSLYTSILPNLLVQDIPEAIARSQAAKIYVCNVMTQPGETDGYTASDHLRALTDHAGQIVDYMVVNTESIPARLVGRYRREGAVPVEADLEAVREMGVISVTGKLVQQGEVVRHHPDRLARLLIRLISDDRRHPERVVFLNNYLRERQDRSSPNSAVPGSK</sequence>
<dbReference type="Proteomes" id="UP000199584">
    <property type="component" value="Unassembled WGS sequence"/>
</dbReference>
<dbReference type="GO" id="GO:0005737">
    <property type="term" value="C:cytoplasm"/>
    <property type="evidence" value="ECO:0007669"/>
    <property type="project" value="UniProtKB-SubCell"/>
</dbReference>
<dbReference type="EMBL" id="FOYM01000009">
    <property type="protein sequence ID" value="SFR03456.1"/>
    <property type="molecule type" value="Genomic_DNA"/>
</dbReference>
<dbReference type="SUPFAM" id="SSF142338">
    <property type="entry name" value="CofD-like"/>
    <property type="match status" value="1"/>
</dbReference>
<dbReference type="InterPro" id="IPR002882">
    <property type="entry name" value="CofD"/>
</dbReference>
<comment type="subcellular location">
    <subcellularLocation>
        <location evidence="2">Cytoplasm</location>
    </subcellularLocation>
</comment>
<dbReference type="CDD" id="cd07187">
    <property type="entry name" value="YvcK_like"/>
    <property type="match status" value="1"/>
</dbReference>
<evidence type="ECO:0000256" key="2">
    <source>
        <dbReference type="HAMAP-Rule" id="MF_00973"/>
    </source>
</evidence>
<dbReference type="InterPro" id="IPR038136">
    <property type="entry name" value="CofD-like_dom_sf"/>
</dbReference>
<dbReference type="NCBIfam" id="TIGR01826">
    <property type="entry name" value="CofD_related"/>
    <property type="match status" value="1"/>
</dbReference>
<dbReference type="GO" id="GO:0043743">
    <property type="term" value="F:LPPG:FO 2-phospho-L-lactate transferase activity"/>
    <property type="evidence" value="ECO:0007669"/>
    <property type="project" value="InterPro"/>
</dbReference>
<accession>A0A1I6DDD9</accession>
<reference evidence="5" key="1">
    <citation type="submission" date="2016-10" db="EMBL/GenBank/DDBJ databases">
        <authorList>
            <person name="Varghese N."/>
            <person name="Submissions S."/>
        </authorList>
    </citation>
    <scope>NUCLEOTIDE SEQUENCE [LARGE SCALE GENOMIC DNA]</scope>
    <source>
        <strain evidence="5">DSM 3669</strain>
    </source>
</reference>
<comment type="function">
    <text evidence="2">Required for morphogenesis under gluconeogenic growth conditions.</text>
</comment>
<dbReference type="AlphaFoldDB" id="A0A1I6DDD9"/>
<feature type="transmembrane region" description="Helical" evidence="3">
    <location>
        <begin position="58"/>
        <end position="80"/>
    </location>
</feature>
<evidence type="ECO:0000256" key="3">
    <source>
        <dbReference type="SAM" id="Phobius"/>
    </source>
</evidence>
<protein>
    <recommendedName>
        <fullName evidence="2">Putative gluconeogenesis factor</fullName>
    </recommendedName>
</protein>
<dbReference type="STRING" id="39060.SAMN05660706_10932"/>
<keyword evidence="3" id="KW-0812">Transmembrane</keyword>
<evidence type="ECO:0000256" key="1">
    <source>
        <dbReference type="ARBA" id="ARBA00022490"/>
    </source>
</evidence>
<keyword evidence="1 2" id="KW-0963">Cytoplasm</keyword>
<keyword evidence="3" id="KW-1133">Transmembrane helix</keyword>
<dbReference type="PANTHER" id="PTHR30135:SF3">
    <property type="entry name" value="GLUCONEOGENESIS FACTOR-RELATED"/>
    <property type="match status" value="1"/>
</dbReference>
<evidence type="ECO:0000313" key="5">
    <source>
        <dbReference type="Proteomes" id="UP000199584"/>
    </source>
</evidence>
<dbReference type="InterPro" id="IPR010119">
    <property type="entry name" value="Gluconeogen_factor"/>
</dbReference>